<dbReference type="EMBL" id="QRDZ01000014">
    <property type="protein sequence ID" value="RED75705.1"/>
    <property type="molecule type" value="Genomic_DNA"/>
</dbReference>
<dbReference type="Pfam" id="PF13416">
    <property type="entry name" value="SBP_bac_8"/>
    <property type="match status" value="1"/>
</dbReference>
<evidence type="ECO:0000256" key="1">
    <source>
        <dbReference type="ARBA" id="ARBA00022475"/>
    </source>
</evidence>
<dbReference type="InterPro" id="IPR006059">
    <property type="entry name" value="SBP"/>
</dbReference>
<dbReference type="CDD" id="cd13585">
    <property type="entry name" value="PBP2_TMBP_like"/>
    <property type="match status" value="1"/>
</dbReference>
<evidence type="ECO:0000313" key="7">
    <source>
        <dbReference type="Proteomes" id="UP000256977"/>
    </source>
</evidence>
<dbReference type="Gene3D" id="3.40.190.10">
    <property type="entry name" value="Periplasmic binding protein-like II"/>
    <property type="match status" value="1"/>
</dbReference>
<accession>A0A3D9JP15</accession>
<dbReference type="Proteomes" id="UP000256977">
    <property type="component" value="Unassembled WGS sequence"/>
</dbReference>
<keyword evidence="3" id="KW-0472">Membrane</keyword>
<evidence type="ECO:0000256" key="3">
    <source>
        <dbReference type="ARBA" id="ARBA00023136"/>
    </source>
</evidence>
<dbReference type="OrthoDB" id="9782846at2"/>
<protein>
    <submittedName>
        <fullName evidence="6">Carbohydrate ABC transporter substrate-binding protein (CUT1 family)</fullName>
    </submittedName>
</protein>
<evidence type="ECO:0000256" key="5">
    <source>
        <dbReference type="ARBA" id="ARBA00023288"/>
    </source>
</evidence>
<comment type="caution">
    <text evidence="6">The sequence shown here is derived from an EMBL/GenBank/DDBJ whole genome shotgun (WGS) entry which is preliminary data.</text>
</comment>
<keyword evidence="4" id="KW-0564">Palmitate</keyword>
<dbReference type="PANTHER" id="PTHR43649:SF33">
    <property type="entry name" value="POLYGALACTURONAN_RHAMNOGALACTURONAN-BINDING PROTEIN YTCQ"/>
    <property type="match status" value="1"/>
</dbReference>
<keyword evidence="1" id="KW-1003">Cell membrane</keyword>
<dbReference type="SUPFAM" id="SSF53850">
    <property type="entry name" value="Periplasmic binding protein-like II"/>
    <property type="match status" value="1"/>
</dbReference>
<dbReference type="RefSeq" id="WP_116062026.1">
    <property type="nucleotide sequence ID" value="NZ_QRDZ01000014.1"/>
</dbReference>
<evidence type="ECO:0000256" key="4">
    <source>
        <dbReference type="ARBA" id="ARBA00023139"/>
    </source>
</evidence>
<proteinExistence type="predicted"/>
<evidence type="ECO:0000313" key="6">
    <source>
        <dbReference type="EMBL" id="RED75705.1"/>
    </source>
</evidence>
<keyword evidence="7" id="KW-1185">Reference proteome</keyword>
<name>A0A3D9JP15_9BACL</name>
<keyword evidence="5" id="KW-0449">Lipoprotein</keyword>
<dbReference type="PROSITE" id="PS51257">
    <property type="entry name" value="PROKAR_LIPOPROTEIN"/>
    <property type="match status" value="1"/>
</dbReference>
<organism evidence="6 7">
    <name type="scientific">Cohnella phaseoli</name>
    <dbReference type="NCBI Taxonomy" id="456490"/>
    <lineage>
        <taxon>Bacteria</taxon>
        <taxon>Bacillati</taxon>
        <taxon>Bacillota</taxon>
        <taxon>Bacilli</taxon>
        <taxon>Bacillales</taxon>
        <taxon>Paenibacillaceae</taxon>
        <taxon>Cohnella</taxon>
    </lineage>
</organism>
<evidence type="ECO:0000256" key="2">
    <source>
        <dbReference type="ARBA" id="ARBA00022729"/>
    </source>
</evidence>
<gene>
    <name evidence="6" type="ORF">DFP98_11466</name>
</gene>
<dbReference type="PANTHER" id="PTHR43649">
    <property type="entry name" value="ARABINOSE-BINDING PROTEIN-RELATED"/>
    <property type="match status" value="1"/>
</dbReference>
<reference evidence="6 7" key="1">
    <citation type="submission" date="2018-07" db="EMBL/GenBank/DDBJ databases">
        <title>Genomic Encyclopedia of Type Strains, Phase III (KMG-III): the genomes of soil and plant-associated and newly described type strains.</title>
        <authorList>
            <person name="Whitman W."/>
        </authorList>
    </citation>
    <scope>NUCLEOTIDE SEQUENCE [LARGE SCALE GENOMIC DNA]</scope>
    <source>
        <strain evidence="6 7">CECT 7287</strain>
    </source>
</reference>
<keyword evidence="2" id="KW-0732">Signal</keyword>
<dbReference type="InterPro" id="IPR050490">
    <property type="entry name" value="Bact_solute-bd_prot1"/>
</dbReference>
<sequence>MNKLHGICRWRSVIGIAVVALLLLTVACGGNNGNNAGDPSGSENQAKPKTTITMTYAGDENAAKVLKARVDKYLDKSLNIDLQVTQIPGGEYWDKVTTMFAGGSQPDVLFISEPLKKFASQDKLLDLTPYIDASPTFNKDDFYPASLEFYQYDGKQYGVPQDLNTALFFYNEDLFKEAGLKTPWESYEEGNWTWATYLDNAQKLTKKDGNRTTQFGTSYPGIGPWWYSAWVFTSGGEYLNADSTKSVFNDPKVIDALRFTSELANKYEVAPSPAGGGQDVTGMTFATGKIAMEQNFSWAIGSYKVLPFKWNVAPLPVKDSSIDPLTTYIHNSGFSIAKDTKHPDEAWAVIEALTTPDSYAEDAASRGIIPPRPSVVAREDILTAEGMPSNAAIISQMLQKGTLYPFTETTAEEDQVYGTVGDQILFKKITPEEGAKSIAEQIDAILGGSK</sequence>
<dbReference type="AlphaFoldDB" id="A0A3D9JP15"/>